<keyword evidence="6" id="KW-0282">Flagellum</keyword>
<accession>A0A517QZ58</accession>
<dbReference type="AlphaFoldDB" id="A0A517QZ58"/>
<comment type="similarity">
    <text evidence="1 3">Belongs to the bacterial flagellin family.</text>
</comment>
<gene>
    <name evidence="6" type="primary">flaD</name>
    <name evidence="6" type="ORF">Pan189_12990</name>
</gene>
<dbReference type="GO" id="GO:0005576">
    <property type="term" value="C:extracellular region"/>
    <property type="evidence" value="ECO:0007669"/>
    <property type="project" value="UniProtKB-SubCell"/>
</dbReference>
<keyword evidence="2 3" id="KW-0975">Bacterial flagellum</keyword>
<comment type="subcellular location">
    <subcellularLocation>
        <location evidence="3">Secreted</location>
    </subcellularLocation>
    <subcellularLocation>
        <location evidence="3">Bacterial flagellum</location>
    </subcellularLocation>
</comment>
<keyword evidence="7" id="KW-1185">Reference proteome</keyword>
<dbReference type="EMBL" id="CP036268">
    <property type="protein sequence ID" value="QDT36935.1"/>
    <property type="molecule type" value="Genomic_DNA"/>
</dbReference>
<evidence type="ECO:0000259" key="5">
    <source>
        <dbReference type="Pfam" id="PF00700"/>
    </source>
</evidence>
<feature type="domain" description="Flagellin C-terminal" evidence="5">
    <location>
        <begin position="625"/>
        <end position="710"/>
    </location>
</feature>
<dbReference type="RefSeq" id="WP_145363092.1">
    <property type="nucleotide sequence ID" value="NZ_CP036268.1"/>
</dbReference>
<dbReference type="KEGG" id="svp:Pan189_12990"/>
<sequence length="711" mass="71290">MTRINTNVASLRALRSTTGANNLLGTSLERLSTGLKINSGKDNPAGLIASETLRSQISSIEQSIKNSNRANNVISTADTALGEIGGLLTQIRGLVQEGLNDGALSQSEIEANQLQIDAALSAINRISSNTSFAGDKLIDGSKAFTTSISTADAAKITDLQVNEAVIGTASSISLDATIDTVAEKASVLYQGGDFTSGATIEVGGSKGNEVVFLGDSATVENVRDAINGVSDSTGVEAAIRSGVTLAAGDLTVGAGNAAVTFVRNQAGDATDVQGTVSVVLADPASASSALSIDTVTDADTGDTVITVNLATDANSAITTTAAQLETALDGDADASALIDTIAGGDGSGTVAAAASADLSEATLQIDDIRGENADGAISIVFADPSANSQALSIATSTSGDDTTITVSLATDANGALTSTLADVITALQGETTETLADGTTTVADALDVRSATGSDNTTLVRALASTNLDATNGTTLELRSAEYGSAESVNINVLDGSFATTDADYTTVSSADTGVDIAVTINGQSAYGRGLDATLRTSTLDATISFAEASNVADESASISITGGGSLFQIGQEVSPSGQIGIGIEAVNTARLGGITGKLFELGTGKGKSLLDVGQGGVSGETLVSIIEQSITRVSSLRGRLGAVQANVIDTNISTLGVALENISEARSQIVDTDFAEETAQLTKAQILSQSAISVLAIANQNPQQVLSLLG</sequence>
<keyword evidence="6" id="KW-0969">Cilium</keyword>
<dbReference type="SUPFAM" id="SSF64518">
    <property type="entry name" value="Phase 1 flagellin"/>
    <property type="match status" value="1"/>
</dbReference>
<dbReference type="Pfam" id="PF00700">
    <property type="entry name" value="Flagellin_C"/>
    <property type="match status" value="1"/>
</dbReference>
<dbReference type="GO" id="GO:0005198">
    <property type="term" value="F:structural molecule activity"/>
    <property type="evidence" value="ECO:0007669"/>
    <property type="project" value="UniProtKB-UniRule"/>
</dbReference>
<reference evidence="6 7" key="1">
    <citation type="submission" date="2019-02" db="EMBL/GenBank/DDBJ databases">
        <title>Deep-cultivation of Planctomycetes and their phenomic and genomic characterization uncovers novel biology.</title>
        <authorList>
            <person name="Wiegand S."/>
            <person name="Jogler M."/>
            <person name="Boedeker C."/>
            <person name="Pinto D."/>
            <person name="Vollmers J."/>
            <person name="Rivas-Marin E."/>
            <person name="Kohn T."/>
            <person name="Peeters S.H."/>
            <person name="Heuer A."/>
            <person name="Rast P."/>
            <person name="Oberbeckmann S."/>
            <person name="Bunk B."/>
            <person name="Jeske O."/>
            <person name="Meyerdierks A."/>
            <person name="Storesund J.E."/>
            <person name="Kallscheuer N."/>
            <person name="Luecker S."/>
            <person name="Lage O.M."/>
            <person name="Pohl T."/>
            <person name="Merkel B.J."/>
            <person name="Hornburger P."/>
            <person name="Mueller R.-W."/>
            <person name="Bruemmer F."/>
            <person name="Labrenz M."/>
            <person name="Spormann A.M."/>
            <person name="Op den Camp H."/>
            <person name="Overmann J."/>
            <person name="Amann R."/>
            <person name="Jetten M.S.M."/>
            <person name="Mascher T."/>
            <person name="Medema M.H."/>
            <person name="Devos D.P."/>
            <person name="Kaster A.-K."/>
            <person name="Ovreas L."/>
            <person name="Rohde M."/>
            <person name="Galperin M.Y."/>
            <person name="Jogler C."/>
        </authorList>
    </citation>
    <scope>NUCLEOTIDE SEQUENCE [LARGE SCALE GENOMIC DNA]</scope>
    <source>
        <strain evidence="6 7">Pan189</strain>
    </source>
</reference>
<name>A0A517QZ58_9PLAN</name>
<dbReference type="InterPro" id="IPR001029">
    <property type="entry name" value="Flagellin_N"/>
</dbReference>
<proteinExistence type="inferred from homology"/>
<dbReference type="Pfam" id="PF00669">
    <property type="entry name" value="Flagellin_N"/>
    <property type="match status" value="1"/>
</dbReference>
<dbReference type="PANTHER" id="PTHR42792">
    <property type="entry name" value="FLAGELLIN"/>
    <property type="match status" value="1"/>
</dbReference>
<evidence type="ECO:0000313" key="6">
    <source>
        <dbReference type="EMBL" id="QDT36935.1"/>
    </source>
</evidence>
<dbReference type="PRINTS" id="PR00207">
    <property type="entry name" value="FLAGELLIN"/>
</dbReference>
<dbReference type="OrthoDB" id="9796789at2"/>
<dbReference type="Gene3D" id="1.20.1330.10">
    <property type="entry name" value="f41 fragment of flagellin, N-terminal domain"/>
    <property type="match status" value="2"/>
</dbReference>
<dbReference type="Proteomes" id="UP000317318">
    <property type="component" value="Chromosome"/>
</dbReference>
<dbReference type="InterPro" id="IPR001492">
    <property type="entry name" value="Flagellin"/>
</dbReference>
<keyword evidence="3" id="KW-0964">Secreted</keyword>
<dbReference type="GO" id="GO:0009288">
    <property type="term" value="C:bacterial-type flagellum"/>
    <property type="evidence" value="ECO:0007669"/>
    <property type="project" value="UniProtKB-SubCell"/>
</dbReference>
<comment type="function">
    <text evidence="3">Flagellin is the subunit protein which polymerizes to form the filaments of bacterial flagella.</text>
</comment>
<dbReference type="PANTHER" id="PTHR42792:SF2">
    <property type="entry name" value="FLAGELLIN"/>
    <property type="match status" value="1"/>
</dbReference>
<dbReference type="InterPro" id="IPR046358">
    <property type="entry name" value="Flagellin_C"/>
</dbReference>
<evidence type="ECO:0000259" key="4">
    <source>
        <dbReference type="Pfam" id="PF00669"/>
    </source>
</evidence>
<keyword evidence="6" id="KW-0966">Cell projection</keyword>
<evidence type="ECO:0000256" key="3">
    <source>
        <dbReference type="RuleBase" id="RU362073"/>
    </source>
</evidence>
<organism evidence="6 7">
    <name type="scientific">Stratiformator vulcanicus</name>
    <dbReference type="NCBI Taxonomy" id="2527980"/>
    <lineage>
        <taxon>Bacteria</taxon>
        <taxon>Pseudomonadati</taxon>
        <taxon>Planctomycetota</taxon>
        <taxon>Planctomycetia</taxon>
        <taxon>Planctomycetales</taxon>
        <taxon>Planctomycetaceae</taxon>
        <taxon>Stratiformator</taxon>
    </lineage>
</organism>
<evidence type="ECO:0000256" key="1">
    <source>
        <dbReference type="ARBA" id="ARBA00005709"/>
    </source>
</evidence>
<feature type="domain" description="Flagellin N-terminal" evidence="4">
    <location>
        <begin position="4"/>
        <end position="142"/>
    </location>
</feature>
<protein>
    <recommendedName>
        <fullName evidence="3">Flagellin</fullName>
    </recommendedName>
</protein>
<evidence type="ECO:0000256" key="2">
    <source>
        <dbReference type="ARBA" id="ARBA00023143"/>
    </source>
</evidence>
<evidence type="ECO:0000313" key="7">
    <source>
        <dbReference type="Proteomes" id="UP000317318"/>
    </source>
</evidence>